<dbReference type="InterPro" id="IPR031108">
    <property type="entry name" value="IscA_plant_cyanobact"/>
</dbReference>
<dbReference type="Gene3D" id="2.60.300.12">
    <property type="entry name" value="HesB-like domain"/>
    <property type="match status" value="1"/>
</dbReference>
<dbReference type="NCBIfam" id="TIGR00049">
    <property type="entry name" value="iron-sulfur cluster assembly accessory protein"/>
    <property type="match status" value="1"/>
</dbReference>
<gene>
    <name evidence="2" type="ORF">ENR47_13135</name>
</gene>
<name>A0A832M5A1_9CYAN</name>
<dbReference type="InterPro" id="IPR017870">
    <property type="entry name" value="FeS_cluster_insertion_CS"/>
</dbReference>
<dbReference type="PANTHER" id="PTHR47265:SF1">
    <property type="entry name" value="IRON-SULFUR ASSEMBLY PROTEIN ISCA, CHLOROPLASTIC"/>
    <property type="match status" value="1"/>
</dbReference>
<comment type="caution">
    <text evidence="2">The sequence shown here is derived from an EMBL/GenBank/DDBJ whole genome shotgun (WGS) entry which is preliminary data.</text>
</comment>
<dbReference type="PROSITE" id="PS01152">
    <property type="entry name" value="HESB"/>
    <property type="match status" value="1"/>
</dbReference>
<dbReference type="PANTHER" id="PTHR47265">
    <property type="entry name" value="IRON-SULFUR ASSEMBLY PROTEIN ISCA, CHLOROPLASTIC"/>
    <property type="match status" value="1"/>
</dbReference>
<dbReference type="InterPro" id="IPR035903">
    <property type="entry name" value="HesB-like_dom_sf"/>
</dbReference>
<dbReference type="InterPro" id="IPR000361">
    <property type="entry name" value="ATAP_core_dom"/>
</dbReference>
<protein>
    <submittedName>
        <fullName evidence="2">Iron-sulfur cluster assembly accessory protein</fullName>
    </submittedName>
</protein>
<proteinExistence type="predicted"/>
<reference evidence="2" key="1">
    <citation type="journal article" date="2020" name="mSystems">
        <title>Genome- and Community-Level Interaction Insights into Carbon Utilization and Element Cycling Functions of Hydrothermarchaeota in Hydrothermal Sediment.</title>
        <authorList>
            <person name="Zhou Z."/>
            <person name="Liu Y."/>
            <person name="Xu W."/>
            <person name="Pan J."/>
            <person name="Luo Z.H."/>
            <person name="Li M."/>
        </authorList>
    </citation>
    <scope>NUCLEOTIDE SEQUENCE [LARGE SCALE GENOMIC DNA]</scope>
    <source>
        <strain evidence="2">SpSt-402</strain>
    </source>
</reference>
<dbReference type="GO" id="GO:0016226">
    <property type="term" value="P:iron-sulfur cluster assembly"/>
    <property type="evidence" value="ECO:0007669"/>
    <property type="project" value="InterPro"/>
</dbReference>
<dbReference type="SUPFAM" id="SSF89360">
    <property type="entry name" value="HesB-like domain"/>
    <property type="match status" value="1"/>
</dbReference>
<evidence type="ECO:0000259" key="1">
    <source>
        <dbReference type="Pfam" id="PF01521"/>
    </source>
</evidence>
<accession>A0A832M5A1</accession>
<dbReference type="EMBL" id="DSRD01000818">
    <property type="protein sequence ID" value="HGW95203.1"/>
    <property type="molecule type" value="Genomic_DNA"/>
</dbReference>
<sequence length="110" mass="12133">MIQLSQSAIQEILRLRSKHSSASAKLRISTAPSGCLNLSYRLAFDDSLQPEDEEVYPFERGNLQVIVSSTDLLYLDGLVIDYSEDMMGGGFRFHNPKAVQVCGCGNSFAI</sequence>
<feature type="domain" description="Core" evidence="1">
    <location>
        <begin position="2"/>
        <end position="106"/>
    </location>
</feature>
<dbReference type="InterPro" id="IPR016092">
    <property type="entry name" value="ATAP"/>
</dbReference>
<dbReference type="AlphaFoldDB" id="A0A832M5A1"/>
<evidence type="ECO:0000313" key="2">
    <source>
        <dbReference type="EMBL" id="HGW95203.1"/>
    </source>
</evidence>
<dbReference type="Pfam" id="PF01521">
    <property type="entry name" value="Fe-S_biosyn"/>
    <property type="match status" value="1"/>
</dbReference>
<dbReference type="GO" id="GO:0051537">
    <property type="term" value="F:2 iron, 2 sulfur cluster binding"/>
    <property type="evidence" value="ECO:0007669"/>
    <property type="project" value="UniProtKB-ARBA"/>
</dbReference>
<organism evidence="2">
    <name type="scientific">Oscillatoriales cyanobacterium SpSt-402</name>
    <dbReference type="NCBI Taxonomy" id="2282168"/>
    <lineage>
        <taxon>Bacteria</taxon>
        <taxon>Bacillati</taxon>
        <taxon>Cyanobacteriota</taxon>
        <taxon>Cyanophyceae</taxon>
        <taxon>Oscillatoriophycideae</taxon>
        <taxon>Oscillatoriales</taxon>
    </lineage>
</organism>